<dbReference type="AlphaFoldDB" id="A0AAU7UAU4"/>
<dbReference type="PRINTS" id="PR01217">
    <property type="entry name" value="PRICHEXTENSN"/>
</dbReference>
<dbReference type="RefSeq" id="WP_350243463.1">
    <property type="nucleotide sequence ID" value="NZ_CP158299.1"/>
</dbReference>
<dbReference type="KEGG" id="dsc:ABOD76_18630"/>
<sequence>MNDRIHSALLQAGLGTSPLATLDHEQAFFALFPDELVYQEGALLSRVPLRDVTRIHSDREGMLRVETAGRTAVTASLLGYDPGRVQRFFQTVRDSTARAKQLPVAPLATPKSVTPPASATTPAPTTPHFQPAPMPKVQPISTPPAPVTAAESAPPATPKPAEATPPPAAAAPAPAVSPAPRSIAPEPISTPVSIPARPEPVVISSAPSLTEAPAAPKPTPAPRTIRIGNTAPSAASELEEASVRPAVSAPAPLPARLNGPAEALLDHADAVQGFGRTLRLLAVVLGLAAVALAVLQYLNGNALSAIWTVLTGGVGTVALLAFAQALGLLASVAQELHAGRERG</sequence>
<proteinExistence type="predicted"/>
<keyword evidence="2" id="KW-1133">Transmembrane helix</keyword>
<gene>
    <name evidence="3" type="ORF">ABOD76_18630</name>
</gene>
<evidence type="ECO:0000256" key="2">
    <source>
        <dbReference type="SAM" id="Phobius"/>
    </source>
</evidence>
<feature type="compositionally biased region" description="Low complexity" evidence="1">
    <location>
        <begin position="170"/>
        <end position="180"/>
    </location>
</feature>
<keyword evidence="2" id="KW-0812">Transmembrane</keyword>
<evidence type="ECO:0000313" key="3">
    <source>
        <dbReference type="EMBL" id="XBV85426.1"/>
    </source>
</evidence>
<feature type="compositionally biased region" description="Pro residues" evidence="1">
    <location>
        <begin position="130"/>
        <end position="146"/>
    </location>
</feature>
<feature type="transmembrane region" description="Helical" evidence="2">
    <location>
        <begin position="304"/>
        <end position="332"/>
    </location>
</feature>
<feature type="compositionally biased region" description="Low complexity" evidence="1">
    <location>
        <begin position="108"/>
        <end position="129"/>
    </location>
</feature>
<feature type="compositionally biased region" description="Pro residues" evidence="1">
    <location>
        <begin position="155"/>
        <end position="169"/>
    </location>
</feature>
<evidence type="ECO:0008006" key="4">
    <source>
        <dbReference type="Google" id="ProtNLM"/>
    </source>
</evidence>
<keyword evidence="2" id="KW-0472">Membrane</keyword>
<dbReference type="EMBL" id="CP158299">
    <property type="protein sequence ID" value="XBV85426.1"/>
    <property type="molecule type" value="Genomic_DNA"/>
</dbReference>
<accession>A0AAU7UAU4</accession>
<feature type="transmembrane region" description="Helical" evidence="2">
    <location>
        <begin position="280"/>
        <end position="298"/>
    </location>
</feature>
<protein>
    <recommendedName>
        <fullName evidence="4">GRAM domain-containing protein</fullName>
    </recommendedName>
</protein>
<evidence type="ECO:0000256" key="1">
    <source>
        <dbReference type="SAM" id="MobiDB-lite"/>
    </source>
</evidence>
<name>A0AAU7UAU4_9DEIO</name>
<feature type="region of interest" description="Disordered" evidence="1">
    <location>
        <begin position="100"/>
        <end position="227"/>
    </location>
</feature>
<organism evidence="3">
    <name type="scientific">Deinococcus sonorensis KR-87</name>
    <dbReference type="NCBI Taxonomy" id="694439"/>
    <lineage>
        <taxon>Bacteria</taxon>
        <taxon>Thermotogati</taxon>
        <taxon>Deinococcota</taxon>
        <taxon>Deinococci</taxon>
        <taxon>Deinococcales</taxon>
        <taxon>Deinococcaceae</taxon>
        <taxon>Deinococcus</taxon>
    </lineage>
</organism>
<reference evidence="3" key="1">
    <citation type="submission" date="2024-06" db="EMBL/GenBank/DDBJ databases">
        <title>Draft Genome Sequence of Deinococcus sonorensis Type Strain KR-87, a Biofilm Producing Representative of the Genus Deinococcus.</title>
        <authorList>
            <person name="Boren L.S."/>
            <person name="Grosso R.A."/>
            <person name="Hugenberg-Cox A.N."/>
            <person name="Hill J.T.E."/>
            <person name="Albert C.M."/>
            <person name="Tuohy J.M."/>
        </authorList>
    </citation>
    <scope>NUCLEOTIDE SEQUENCE</scope>
    <source>
        <strain evidence="3">KR-87</strain>
    </source>
</reference>